<keyword evidence="3" id="KW-1185">Reference proteome</keyword>
<dbReference type="RefSeq" id="XP_024336654.1">
    <property type="nucleotide sequence ID" value="XM_024481127.1"/>
</dbReference>
<dbReference type="Gene3D" id="3.90.226.10">
    <property type="entry name" value="2-enoyl-CoA Hydratase, Chain A, domain 1"/>
    <property type="match status" value="1"/>
</dbReference>
<feature type="region of interest" description="Disordered" evidence="1">
    <location>
        <begin position="13"/>
        <end position="67"/>
    </location>
</feature>
<dbReference type="EMBL" id="KZ110601">
    <property type="protein sequence ID" value="OSX59860.1"/>
    <property type="molecule type" value="Genomic_DNA"/>
</dbReference>
<accession>A0A1X6MUC9</accession>
<dbReference type="STRING" id="670580.A0A1X6MUC9"/>
<dbReference type="OrthoDB" id="14970at2759"/>
<evidence type="ECO:0000256" key="1">
    <source>
        <dbReference type="SAM" id="MobiDB-lite"/>
    </source>
</evidence>
<name>A0A1X6MUC9_9APHY</name>
<protein>
    <submittedName>
        <fullName evidence="2">Uncharacterized protein</fullName>
    </submittedName>
</protein>
<proteinExistence type="predicted"/>
<feature type="region of interest" description="Disordered" evidence="1">
    <location>
        <begin position="124"/>
        <end position="160"/>
    </location>
</feature>
<dbReference type="Proteomes" id="UP000194127">
    <property type="component" value="Unassembled WGS sequence"/>
</dbReference>
<dbReference type="SUPFAM" id="SSF52096">
    <property type="entry name" value="ClpP/crotonase"/>
    <property type="match status" value="1"/>
</dbReference>
<dbReference type="GeneID" id="36326077"/>
<evidence type="ECO:0000313" key="3">
    <source>
        <dbReference type="Proteomes" id="UP000194127"/>
    </source>
</evidence>
<sequence length="160" mass="17028">MSVARRDALRWSEYRDHVSSRGARLPDGLDRSSESSAPHAPAPHRTSSSHPQRRVVNRTGRPPSTREHLHAFQHSIAAVDRCPYPVVAAAHSIALGLSIDIMSASASDVRYAASIAVFAIEERPAPAPLPDPEPAGTPRAFGHPRCATSAASTARGTSCP</sequence>
<organism evidence="2 3">
    <name type="scientific">Postia placenta MAD-698-R-SB12</name>
    <dbReference type="NCBI Taxonomy" id="670580"/>
    <lineage>
        <taxon>Eukaryota</taxon>
        <taxon>Fungi</taxon>
        <taxon>Dikarya</taxon>
        <taxon>Basidiomycota</taxon>
        <taxon>Agaricomycotina</taxon>
        <taxon>Agaricomycetes</taxon>
        <taxon>Polyporales</taxon>
        <taxon>Adustoporiaceae</taxon>
        <taxon>Rhodonia</taxon>
    </lineage>
</organism>
<reference evidence="2 3" key="1">
    <citation type="submission" date="2017-04" db="EMBL/GenBank/DDBJ databases">
        <title>Genome Sequence of the Model Brown-Rot Fungus Postia placenta SB12.</title>
        <authorList>
            <consortium name="DOE Joint Genome Institute"/>
            <person name="Gaskell J."/>
            <person name="Kersten P."/>
            <person name="Larrondo L.F."/>
            <person name="Canessa P."/>
            <person name="Martinez D."/>
            <person name="Hibbett D."/>
            <person name="Schmoll M."/>
            <person name="Kubicek C.P."/>
            <person name="Martinez A.T."/>
            <person name="Yadav J."/>
            <person name="Master E."/>
            <person name="Magnuson J.K."/>
            <person name="James T."/>
            <person name="Yaver D."/>
            <person name="Berka R."/>
            <person name="Labutti K."/>
            <person name="Lipzen A."/>
            <person name="Aerts A."/>
            <person name="Barry K."/>
            <person name="Henrissat B."/>
            <person name="Blanchette R."/>
            <person name="Grigoriev I."/>
            <person name="Cullen D."/>
        </authorList>
    </citation>
    <scope>NUCLEOTIDE SEQUENCE [LARGE SCALE GENOMIC DNA]</scope>
    <source>
        <strain evidence="2 3">MAD-698-R-SB12</strain>
    </source>
</reference>
<gene>
    <name evidence="2" type="ORF">POSPLADRAFT_1059148</name>
</gene>
<feature type="compositionally biased region" description="Pro residues" evidence="1">
    <location>
        <begin position="125"/>
        <end position="135"/>
    </location>
</feature>
<feature type="compositionally biased region" description="Low complexity" evidence="1">
    <location>
        <begin position="34"/>
        <end position="50"/>
    </location>
</feature>
<dbReference type="InterPro" id="IPR029045">
    <property type="entry name" value="ClpP/crotonase-like_dom_sf"/>
</dbReference>
<evidence type="ECO:0000313" key="2">
    <source>
        <dbReference type="EMBL" id="OSX59860.1"/>
    </source>
</evidence>
<dbReference type="AlphaFoldDB" id="A0A1X6MUC9"/>